<keyword evidence="5" id="KW-0496">Mitochondrion</keyword>
<evidence type="ECO:0000313" key="6">
    <source>
        <dbReference type="EMBL" id="GMM49827.1"/>
    </source>
</evidence>
<dbReference type="Pfam" id="PF14877">
    <property type="entry name" value="mIF3"/>
    <property type="match status" value="1"/>
</dbReference>
<dbReference type="AlphaFoldDB" id="A0AAV5RFH6"/>
<comment type="subcellular location">
    <subcellularLocation>
        <location evidence="1">Mitochondrion</location>
    </subcellularLocation>
</comment>
<dbReference type="Gene3D" id="3.30.110.10">
    <property type="entry name" value="Translation initiation factor 3 (IF-3), C-terminal domain"/>
    <property type="match status" value="1"/>
</dbReference>
<reference evidence="6 7" key="1">
    <citation type="journal article" date="2023" name="Elife">
        <title>Identification of key yeast species and microbe-microbe interactions impacting larval growth of Drosophila in the wild.</title>
        <authorList>
            <person name="Mure A."/>
            <person name="Sugiura Y."/>
            <person name="Maeda R."/>
            <person name="Honda K."/>
            <person name="Sakurai N."/>
            <person name="Takahashi Y."/>
            <person name="Watada M."/>
            <person name="Katoh T."/>
            <person name="Gotoh A."/>
            <person name="Gotoh Y."/>
            <person name="Taniguchi I."/>
            <person name="Nakamura K."/>
            <person name="Hayashi T."/>
            <person name="Katayama T."/>
            <person name="Uemura T."/>
            <person name="Hattori Y."/>
        </authorList>
    </citation>
    <scope>NUCLEOTIDE SEQUENCE [LARGE SCALE GENOMIC DNA]</scope>
    <source>
        <strain evidence="6 7">SB-73</strain>
    </source>
</reference>
<dbReference type="Proteomes" id="UP001362899">
    <property type="component" value="Unassembled WGS sequence"/>
</dbReference>
<keyword evidence="7" id="KW-1185">Reference proteome</keyword>
<evidence type="ECO:0000256" key="2">
    <source>
        <dbReference type="ARBA" id="ARBA00008476"/>
    </source>
</evidence>
<keyword evidence="4" id="KW-0809">Transit peptide</keyword>
<dbReference type="SUPFAM" id="SSF55200">
    <property type="entry name" value="Translation initiation factor IF3, C-terminal domain"/>
    <property type="match status" value="1"/>
</dbReference>
<dbReference type="GO" id="GO:0005739">
    <property type="term" value="C:mitochondrion"/>
    <property type="evidence" value="ECO:0007669"/>
    <property type="project" value="UniProtKB-SubCell"/>
</dbReference>
<accession>A0AAV5RFH6</accession>
<evidence type="ECO:0000256" key="4">
    <source>
        <dbReference type="ARBA" id="ARBA00022946"/>
    </source>
</evidence>
<evidence type="ECO:0000313" key="7">
    <source>
        <dbReference type="Proteomes" id="UP001362899"/>
    </source>
</evidence>
<dbReference type="EMBL" id="BTGC01000003">
    <property type="protein sequence ID" value="GMM49827.1"/>
    <property type="molecule type" value="Genomic_DNA"/>
</dbReference>
<evidence type="ECO:0000256" key="5">
    <source>
        <dbReference type="ARBA" id="ARBA00023128"/>
    </source>
</evidence>
<gene>
    <name evidence="6" type="ORF">DASB73_007850</name>
</gene>
<organism evidence="6 7">
    <name type="scientific">Starmerella bacillaris</name>
    <name type="common">Yeast</name>
    <name type="synonym">Candida zemplinina</name>
    <dbReference type="NCBI Taxonomy" id="1247836"/>
    <lineage>
        <taxon>Eukaryota</taxon>
        <taxon>Fungi</taxon>
        <taxon>Dikarya</taxon>
        <taxon>Ascomycota</taxon>
        <taxon>Saccharomycotina</taxon>
        <taxon>Dipodascomycetes</taxon>
        <taxon>Dipodascales</taxon>
        <taxon>Trichomonascaceae</taxon>
        <taxon>Starmerella</taxon>
    </lineage>
</organism>
<comment type="similarity">
    <text evidence="2">Belongs to the AIM23 family.</text>
</comment>
<evidence type="ECO:0000256" key="3">
    <source>
        <dbReference type="ARBA" id="ARBA00013994"/>
    </source>
</evidence>
<dbReference type="InterPro" id="IPR029427">
    <property type="entry name" value="AIM23"/>
</dbReference>
<proteinExistence type="inferred from homology"/>
<protein>
    <recommendedName>
        <fullName evidence="3">Altered inheritance of mitochondria protein 23, mitochondrial</fullName>
    </recommendedName>
</protein>
<name>A0AAV5RFH6_STABA</name>
<evidence type="ECO:0000256" key="1">
    <source>
        <dbReference type="ARBA" id="ARBA00004173"/>
    </source>
</evidence>
<comment type="caution">
    <text evidence="6">The sequence shown here is derived from an EMBL/GenBank/DDBJ whole genome shotgun (WGS) entry which is preliminary data.</text>
</comment>
<dbReference type="InterPro" id="IPR036788">
    <property type="entry name" value="T_IF-3_C_sf"/>
</dbReference>
<sequence>MFSLKSPLLAKAGPSKIKDVVMSWMISRNDLEGQKLKAIESILRKGNKLQIKLENKTKKGFYQPTDNELEARNLLLQKVSELVDKAGGKEAQKAQGNVRTRMLLYYEPKPTTKS</sequence>
<dbReference type="GO" id="GO:0006413">
    <property type="term" value="P:translational initiation"/>
    <property type="evidence" value="ECO:0007669"/>
    <property type="project" value="InterPro"/>
</dbReference>